<reference evidence="4" key="1">
    <citation type="journal article" date="2019" name="Int. J. Syst. Evol. Microbiol.">
        <title>The Global Catalogue of Microorganisms (GCM) 10K type strain sequencing project: providing services to taxonomists for standard genome sequencing and annotation.</title>
        <authorList>
            <consortium name="The Broad Institute Genomics Platform"/>
            <consortium name="The Broad Institute Genome Sequencing Center for Infectious Disease"/>
            <person name="Wu L."/>
            <person name="Ma J."/>
        </authorList>
    </citation>
    <scope>NUCLEOTIDE SEQUENCE [LARGE SCALE GENOMIC DNA]</scope>
    <source>
        <strain evidence="4">IBRC-M 10906</strain>
    </source>
</reference>
<evidence type="ECO:0000256" key="1">
    <source>
        <dbReference type="ARBA" id="ARBA00023002"/>
    </source>
</evidence>
<dbReference type="PANTHER" id="PTHR43244:SF1">
    <property type="entry name" value="5,10-METHYLENETETRAHYDROMETHANOPTERIN REDUCTASE"/>
    <property type="match status" value="1"/>
</dbReference>
<dbReference type="InterPro" id="IPR011251">
    <property type="entry name" value="Luciferase-like_dom"/>
</dbReference>
<evidence type="ECO:0000313" key="3">
    <source>
        <dbReference type="EMBL" id="MFD2799672.1"/>
    </source>
</evidence>
<evidence type="ECO:0000313" key="4">
    <source>
        <dbReference type="Proteomes" id="UP001597478"/>
    </source>
</evidence>
<protein>
    <submittedName>
        <fullName evidence="3">LLM class flavin-dependent oxidoreductase</fullName>
    </submittedName>
</protein>
<organism evidence="3 4">
    <name type="scientific">Prauserella oleivorans</name>
    <dbReference type="NCBI Taxonomy" id="1478153"/>
    <lineage>
        <taxon>Bacteria</taxon>
        <taxon>Bacillati</taxon>
        <taxon>Actinomycetota</taxon>
        <taxon>Actinomycetes</taxon>
        <taxon>Pseudonocardiales</taxon>
        <taxon>Pseudonocardiaceae</taxon>
        <taxon>Prauserella</taxon>
    </lineage>
</organism>
<proteinExistence type="predicted"/>
<dbReference type="RefSeq" id="WP_377390172.1">
    <property type="nucleotide sequence ID" value="NZ_JBHSAN010000020.1"/>
</dbReference>
<dbReference type="Proteomes" id="UP001597478">
    <property type="component" value="Unassembled WGS sequence"/>
</dbReference>
<dbReference type="EMBL" id="JBHUOF010000011">
    <property type="protein sequence ID" value="MFD2799672.1"/>
    <property type="molecule type" value="Genomic_DNA"/>
</dbReference>
<feature type="domain" description="Luciferase-like" evidence="2">
    <location>
        <begin position="12"/>
        <end position="299"/>
    </location>
</feature>
<dbReference type="Gene3D" id="3.20.20.30">
    <property type="entry name" value="Luciferase-like domain"/>
    <property type="match status" value="1"/>
</dbReference>
<keyword evidence="4" id="KW-1185">Reference proteome</keyword>
<evidence type="ECO:0000259" key="2">
    <source>
        <dbReference type="Pfam" id="PF00296"/>
    </source>
</evidence>
<dbReference type="SUPFAM" id="SSF51679">
    <property type="entry name" value="Bacterial luciferase-like"/>
    <property type="match status" value="1"/>
</dbReference>
<dbReference type="PANTHER" id="PTHR43244">
    <property type="match status" value="1"/>
</dbReference>
<dbReference type="InterPro" id="IPR036661">
    <property type="entry name" value="Luciferase-like_sf"/>
</dbReference>
<comment type="caution">
    <text evidence="3">The sequence shown here is derived from an EMBL/GenBank/DDBJ whole genome shotgun (WGS) entry which is preliminary data.</text>
</comment>
<dbReference type="Pfam" id="PF00296">
    <property type="entry name" value="Bac_luciferase"/>
    <property type="match status" value="1"/>
</dbReference>
<keyword evidence="1" id="KW-0560">Oxidoreductase</keyword>
<sequence length="326" mass="35232">MRYLLQLHGNLPIDAYPRLAARAEELGFEDVTLHDVLLRRPAWPVLCDIARATSRVQVGPNVTHPYLTHPVQIAANIAHLDELSGGRAVLGIGRGSMYDLVGMRNPATLRGLREAVDVIREVISGDGTGYAGEVFPLGKSAKLHFGTGRRVPVYLGTLGPKGARLAGEHCDGLRIAAQWDPAYVTKVIRAELHAGAVAAGRRPEDVDLVAENWTFVHRDRELARHGARRVLATFLPHMGPLLAFHGVPDSEVAAARAATRDGETDRLAEISDRTLDLFMAAGDRDDLVAGLRRLREAGVGAVSFSGELGPEPEDALELIGEAMRLV</sequence>
<name>A0ABW5W988_9PSEU</name>
<accession>A0ABW5W988</accession>
<dbReference type="CDD" id="cd01097">
    <property type="entry name" value="Tetrahydromethanopterin_reductase"/>
    <property type="match status" value="1"/>
</dbReference>
<dbReference type="InterPro" id="IPR050564">
    <property type="entry name" value="F420-G6PD/mer"/>
</dbReference>
<gene>
    <name evidence="3" type="ORF">ACFS2C_09725</name>
</gene>